<proteinExistence type="predicted"/>
<accession>A0A7J8JWU4</accession>
<dbReference type="InParanoid" id="A0A7J8JWU4"/>
<evidence type="ECO:0000313" key="1">
    <source>
        <dbReference type="EMBL" id="KAF6500839.1"/>
    </source>
</evidence>
<keyword evidence="2" id="KW-1185">Reference proteome</keyword>
<sequence length="122" mass="14366">MLHLKTLELYPDLLNQKLWECSPCSVCDNGPSGCAQHMMKFENHWTRRTRGYKEVSAHSQCIKGKKLHFQGRALWPPQCCFLKLCFRTPWSPSFLPPVFIKKAIQNVFFMCIHKHIAMSRHY</sequence>
<gene>
    <name evidence="1" type="ORF">HJG59_007878</name>
</gene>
<evidence type="ECO:0000313" key="2">
    <source>
        <dbReference type="Proteomes" id="UP000550707"/>
    </source>
</evidence>
<protein>
    <submittedName>
        <fullName evidence="1">Uncharacterized protein</fullName>
    </submittedName>
</protein>
<comment type="caution">
    <text evidence="1">The sequence shown here is derived from an EMBL/GenBank/DDBJ whole genome shotgun (WGS) entry which is preliminary data.</text>
</comment>
<dbReference type="EMBL" id="JACASF010000001">
    <property type="protein sequence ID" value="KAF6500839.1"/>
    <property type="molecule type" value="Genomic_DNA"/>
</dbReference>
<reference evidence="1 2" key="1">
    <citation type="journal article" date="2020" name="Nature">
        <title>Six reference-quality genomes reveal evolution of bat adaptations.</title>
        <authorList>
            <person name="Jebb D."/>
            <person name="Huang Z."/>
            <person name="Pippel M."/>
            <person name="Hughes G.M."/>
            <person name="Lavrichenko K."/>
            <person name="Devanna P."/>
            <person name="Winkler S."/>
            <person name="Jermiin L.S."/>
            <person name="Skirmuntt E.C."/>
            <person name="Katzourakis A."/>
            <person name="Burkitt-Gray L."/>
            <person name="Ray D.A."/>
            <person name="Sullivan K.A.M."/>
            <person name="Roscito J.G."/>
            <person name="Kirilenko B.M."/>
            <person name="Davalos L.M."/>
            <person name="Corthals A.P."/>
            <person name="Power M.L."/>
            <person name="Jones G."/>
            <person name="Ransome R.D."/>
            <person name="Dechmann D.K.N."/>
            <person name="Locatelli A.G."/>
            <person name="Puechmaille S.J."/>
            <person name="Fedrigo O."/>
            <person name="Jarvis E.D."/>
            <person name="Hiller M."/>
            <person name="Vernes S.C."/>
            <person name="Myers E.W."/>
            <person name="Teeling E.C."/>
        </authorList>
    </citation>
    <scope>NUCLEOTIDE SEQUENCE [LARGE SCALE GENOMIC DNA]</scope>
    <source>
        <strain evidence="1">MMolMol1</strain>
        <tissue evidence="1">Muscle</tissue>
    </source>
</reference>
<organism evidence="1 2">
    <name type="scientific">Molossus molossus</name>
    <name type="common">Pallas' mastiff bat</name>
    <name type="synonym">Vespertilio molossus</name>
    <dbReference type="NCBI Taxonomy" id="27622"/>
    <lineage>
        <taxon>Eukaryota</taxon>
        <taxon>Metazoa</taxon>
        <taxon>Chordata</taxon>
        <taxon>Craniata</taxon>
        <taxon>Vertebrata</taxon>
        <taxon>Euteleostomi</taxon>
        <taxon>Mammalia</taxon>
        <taxon>Eutheria</taxon>
        <taxon>Laurasiatheria</taxon>
        <taxon>Chiroptera</taxon>
        <taxon>Yangochiroptera</taxon>
        <taxon>Molossidae</taxon>
        <taxon>Molossus</taxon>
    </lineage>
</organism>
<dbReference type="AlphaFoldDB" id="A0A7J8JWU4"/>
<name>A0A7J8JWU4_MOLMO</name>
<dbReference type="Proteomes" id="UP000550707">
    <property type="component" value="Unassembled WGS sequence"/>
</dbReference>